<evidence type="ECO:0000313" key="1">
    <source>
        <dbReference type="EMBL" id="KAL2608407.1"/>
    </source>
</evidence>
<keyword evidence="2" id="KW-1185">Reference proteome</keyword>
<dbReference type="Proteomes" id="UP001605036">
    <property type="component" value="Unassembled WGS sequence"/>
</dbReference>
<dbReference type="EMBL" id="JBHFFA010000008">
    <property type="protein sequence ID" value="KAL2608407.1"/>
    <property type="molecule type" value="Genomic_DNA"/>
</dbReference>
<name>A0ABD1XHG4_9MARC</name>
<reference evidence="1 2" key="1">
    <citation type="submission" date="2024-09" db="EMBL/GenBank/DDBJ databases">
        <title>Chromosome-scale assembly of Riccia fluitans.</title>
        <authorList>
            <person name="Paukszto L."/>
            <person name="Sawicki J."/>
            <person name="Karawczyk K."/>
            <person name="Piernik-Szablinska J."/>
            <person name="Szczecinska M."/>
            <person name="Mazdziarz M."/>
        </authorList>
    </citation>
    <scope>NUCLEOTIDE SEQUENCE [LARGE SCALE GENOMIC DNA]</scope>
    <source>
        <strain evidence="1">Rf_01</strain>
        <tissue evidence="1">Aerial parts of the thallus</tissue>
    </source>
</reference>
<sequence>MFLKHARYLMVTHGDEEVPPDLSRTVVILCRRNDVLYTLAERQHQLDRPFTSFPGWNYVVSSEGGTINVPEQFRGGAHCSICCQLIGPSGAYLIATC</sequence>
<gene>
    <name evidence="1" type="ORF">R1flu_026980</name>
</gene>
<proteinExistence type="predicted"/>
<evidence type="ECO:0000313" key="2">
    <source>
        <dbReference type="Proteomes" id="UP001605036"/>
    </source>
</evidence>
<protein>
    <submittedName>
        <fullName evidence="1">Uncharacterized protein</fullName>
    </submittedName>
</protein>
<accession>A0ABD1XHG4</accession>
<comment type="caution">
    <text evidence="1">The sequence shown here is derived from an EMBL/GenBank/DDBJ whole genome shotgun (WGS) entry which is preliminary data.</text>
</comment>
<organism evidence="1 2">
    <name type="scientific">Riccia fluitans</name>
    <dbReference type="NCBI Taxonomy" id="41844"/>
    <lineage>
        <taxon>Eukaryota</taxon>
        <taxon>Viridiplantae</taxon>
        <taxon>Streptophyta</taxon>
        <taxon>Embryophyta</taxon>
        <taxon>Marchantiophyta</taxon>
        <taxon>Marchantiopsida</taxon>
        <taxon>Marchantiidae</taxon>
        <taxon>Marchantiales</taxon>
        <taxon>Ricciaceae</taxon>
        <taxon>Riccia</taxon>
    </lineage>
</organism>
<dbReference type="AlphaFoldDB" id="A0ABD1XHG4"/>